<dbReference type="KEGG" id="saci:Sinac_7549"/>
<dbReference type="eggNOG" id="COG0790">
    <property type="taxonomic scope" value="Bacteria"/>
</dbReference>
<accession>L0DRH8</accession>
<proteinExistence type="predicted"/>
<evidence type="ECO:0000313" key="2">
    <source>
        <dbReference type="Proteomes" id="UP000010798"/>
    </source>
</evidence>
<name>L0DRH8_SINAD</name>
<organism evidence="1 2">
    <name type="scientific">Singulisphaera acidiphila (strain ATCC BAA-1392 / DSM 18658 / VKM B-2454 / MOB10)</name>
    <dbReference type="NCBI Taxonomy" id="886293"/>
    <lineage>
        <taxon>Bacteria</taxon>
        <taxon>Pseudomonadati</taxon>
        <taxon>Planctomycetota</taxon>
        <taxon>Planctomycetia</taxon>
        <taxon>Isosphaerales</taxon>
        <taxon>Isosphaeraceae</taxon>
        <taxon>Singulisphaera</taxon>
    </lineage>
</organism>
<keyword evidence="2" id="KW-1185">Reference proteome</keyword>
<protein>
    <submittedName>
        <fullName evidence="1">Uncharacterized protein</fullName>
    </submittedName>
</protein>
<evidence type="ECO:0000313" key="1">
    <source>
        <dbReference type="EMBL" id="AGA31582.1"/>
    </source>
</evidence>
<dbReference type="OrthoDB" id="289561at2"/>
<dbReference type="HOGENOM" id="CLU_138506_0_0_0"/>
<reference evidence="1 2" key="1">
    <citation type="submission" date="2012-02" db="EMBL/GenBank/DDBJ databases">
        <title>Complete sequence of chromosome of Singulisphaera acidiphila DSM 18658.</title>
        <authorList>
            <consortium name="US DOE Joint Genome Institute (JGI-PGF)"/>
            <person name="Lucas S."/>
            <person name="Copeland A."/>
            <person name="Lapidus A."/>
            <person name="Glavina del Rio T."/>
            <person name="Dalin E."/>
            <person name="Tice H."/>
            <person name="Bruce D."/>
            <person name="Goodwin L."/>
            <person name="Pitluck S."/>
            <person name="Peters L."/>
            <person name="Ovchinnikova G."/>
            <person name="Chertkov O."/>
            <person name="Kyrpides N."/>
            <person name="Mavromatis K."/>
            <person name="Ivanova N."/>
            <person name="Brettin T."/>
            <person name="Detter J.C."/>
            <person name="Han C."/>
            <person name="Larimer F."/>
            <person name="Land M."/>
            <person name="Hauser L."/>
            <person name="Markowitz V."/>
            <person name="Cheng J.-F."/>
            <person name="Hugenholtz P."/>
            <person name="Woyke T."/>
            <person name="Wu D."/>
            <person name="Tindall B."/>
            <person name="Pomrenke H."/>
            <person name="Brambilla E."/>
            <person name="Klenk H.-P."/>
            <person name="Eisen J.A."/>
        </authorList>
    </citation>
    <scope>NUCLEOTIDE SEQUENCE [LARGE SCALE GENOMIC DNA]</scope>
    <source>
        <strain evidence="2">ATCC BAA-1392 / DSM 18658 / VKM B-2454 / MOB10</strain>
    </source>
</reference>
<dbReference type="Proteomes" id="UP000010798">
    <property type="component" value="Chromosome"/>
</dbReference>
<dbReference type="RefSeq" id="WP_015250646.1">
    <property type="nucleotide sequence ID" value="NC_019892.1"/>
</dbReference>
<sequence length="164" mass="18165">MDYPPEIERMHQAVAQLPGVHSVCSGIDDLQGVTGDDLRTPERAHLPHGALRRTNGGLANEALIQFEFQLEPSVAAWRSLEFIAWFVRDRARGGESLQLRPFALPPEHGERAQLGETLRWHIDLFCPNAGDDLAPQLAKVADLAKGLELAIRLYGSRLDNGKPE</sequence>
<dbReference type="AlphaFoldDB" id="L0DRH8"/>
<dbReference type="EMBL" id="CP003364">
    <property type="protein sequence ID" value="AGA31582.1"/>
    <property type="molecule type" value="Genomic_DNA"/>
</dbReference>
<gene>
    <name evidence="1" type="ordered locus">Sinac_7549</name>
</gene>